<dbReference type="AlphaFoldDB" id="A0A643JVP2"/>
<dbReference type="RefSeq" id="WP_151135687.1">
    <property type="nucleotide sequence ID" value="NZ_VZUS01000001.1"/>
</dbReference>
<evidence type="ECO:0000313" key="1">
    <source>
        <dbReference type="EMBL" id="KAB1187238.1"/>
    </source>
</evidence>
<reference evidence="1" key="1">
    <citation type="submission" date="2019-09" db="EMBL/GenBank/DDBJ databases">
        <title>Genomic analysis of Haloferax sp. CBA1149.</title>
        <authorList>
            <person name="Roh S.W."/>
        </authorList>
    </citation>
    <scope>NUCLEOTIDE SEQUENCE</scope>
    <source>
        <strain evidence="1">CBA1149</strain>
    </source>
</reference>
<sequence length="62" mass="7177">MSILHCDRCGALFETDERFMTANVHVITNDDRETLHQVLLCHSCIRDVEDSLTLETTIFEHT</sequence>
<name>A0A643JVP2_9EURY</name>
<dbReference type="EMBL" id="VZUS01000001">
    <property type="protein sequence ID" value="KAB1187238.1"/>
    <property type="molecule type" value="Genomic_DNA"/>
</dbReference>
<accession>A0A643JVP2</accession>
<proteinExistence type="predicted"/>
<organism evidence="1">
    <name type="scientific">Haloferax sp. CBA1149</name>
    <dbReference type="NCBI Taxonomy" id="2650753"/>
    <lineage>
        <taxon>Archaea</taxon>
        <taxon>Methanobacteriati</taxon>
        <taxon>Methanobacteriota</taxon>
        <taxon>Stenosarchaea group</taxon>
        <taxon>Halobacteria</taxon>
        <taxon>Halobacteriales</taxon>
        <taxon>Haloferacaceae</taxon>
        <taxon>Haloferax</taxon>
    </lineage>
</organism>
<comment type="caution">
    <text evidence="1">The sequence shown here is derived from an EMBL/GenBank/DDBJ whole genome shotgun (WGS) entry which is preliminary data.</text>
</comment>
<gene>
    <name evidence="1" type="ORF">Hfx1149_04025</name>
</gene>
<protein>
    <submittedName>
        <fullName evidence="1">Uncharacterized protein</fullName>
    </submittedName>
</protein>